<proteinExistence type="predicted"/>
<evidence type="ECO:0000313" key="2">
    <source>
        <dbReference type="EMBL" id="KAH7065118.1"/>
    </source>
</evidence>
<name>A0ABQ8GV33_9PEZI</name>
<feature type="region of interest" description="Disordered" evidence="1">
    <location>
        <begin position="59"/>
        <end position="95"/>
    </location>
</feature>
<comment type="caution">
    <text evidence="2">The sequence shown here is derived from an EMBL/GenBank/DDBJ whole genome shotgun (WGS) entry which is preliminary data.</text>
</comment>
<evidence type="ECO:0000256" key="1">
    <source>
        <dbReference type="SAM" id="MobiDB-lite"/>
    </source>
</evidence>
<protein>
    <submittedName>
        <fullName evidence="2">Isoprenoid synthase domain-containing protein</fullName>
    </submittedName>
</protein>
<evidence type="ECO:0000313" key="3">
    <source>
        <dbReference type="Proteomes" id="UP000774617"/>
    </source>
</evidence>
<dbReference type="InterPro" id="IPR008949">
    <property type="entry name" value="Isoprenoid_synthase_dom_sf"/>
</dbReference>
<dbReference type="SUPFAM" id="SSF48576">
    <property type="entry name" value="Terpenoid synthases"/>
    <property type="match status" value="1"/>
</dbReference>
<dbReference type="Proteomes" id="UP000774617">
    <property type="component" value="Unassembled WGS sequence"/>
</dbReference>
<dbReference type="EMBL" id="JAGTJR010000001">
    <property type="protein sequence ID" value="KAH7065118.1"/>
    <property type="molecule type" value="Genomic_DNA"/>
</dbReference>
<reference evidence="2 3" key="1">
    <citation type="journal article" date="2021" name="Nat. Commun.">
        <title>Genetic determinants of endophytism in the Arabidopsis root mycobiome.</title>
        <authorList>
            <person name="Mesny F."/>
            <person name="Miyauchi S."/>
            <person name="Thiergart T."/>
            <person name="Pickel B."/>
            <person name="Atanasova L."/>
            <person name="Karlsson M."/>
            <person name="Huettel B."/>
            <person name="Barry K.W."/>
            <person name="Haridas S."/>
            <person name="Chen C."/>
            <person name="Bauer D."/>
            <person name="Andreopoulos W."/>
            <person name="Pangilinan J."/>
            <person name="LaButti K."/>
            <person name="Riley R."/>
            <person name="Lipzen A."/>
            <person name="Clum A."/>
            <person name="Drula E."/>
            <person name="Henrissat B."/>
            <person name="Kohler A."/>
            <person name="Grigoriev I.V."/>
            <person name="Martin F.M."/>
            <person name="Hacquard S."/>
        </authorList>
    </citation>
    <scope>NUCLEOTIDE SEQUENCE [LARGE SCALE GENOMIC DNA]</scope>
    <source>
        <strain evidence="2 3">MPI-SDFR-AT-0080</strain>
    </source>
</reference>
<organism evidence="2 3">
    <name type="scientific">Macrophomina phaseolina</name>
    <dbReference type="NCBI Taxonomy" id="35725"/>
    <lineage>
        <taxon>Eukaryota</taxon>
        <taxon>Fungi</taxon>
        <taxon>Dikarya</taxon>
        <taxon>Ascomycota</taxon>
        <taxon>Pezizomycotina</taxon>
        <taxon>Dothideomycetes</taxon>
        <taxon>Dothideomycetes incertae sedis</taxon>
        <taxon>Botryosphaeriales</taxon>
        <taxon>Botryosphaeriaceae</taxon>
        <taxon>Macrophomina</taxon>
    </lineage>
</organism>
<sequence>MVGVHLHFLRRPRANRAAEALAGPYNHHDLSRVTYAYNWLADVSTPYLNAAAPTLRFSVPRHTLPPSPPAEEDQEVSDPSCPPRSKPARNDDVHGFDISPRAAGLPFPTGFPSARQSRHWRAGLETSSRALELFAGSAEMSQAVRAKGGKSLADVAAAELRRPAEDRFTKFATYLFPGADEARMRLVSAAIVFIIVFDDSWEMHEEGKVRAEHGANNTELQAFIDEVVAGLRHHDTIMGNGGQEVIDRLADFCRHSPPAAEFQTMDEYLQYRNVDAAVPFTLACTKFSIASSVHIEDPKLAKIMRLASDHLSLVNDLASFEKELRAYEEGKVHYLINAVDVMRKLLGLTSWSSAKAFTYAYQLEVESEMQREIENLMVDDCLDSEEWRFVEASLRMLAGNVFYSVVTSRYGGEAARIQ</sequence>
<keyword evidence="3" id="KW-1185">Reference proteome</keyword>
<gene>
    <name evidence="2" type="ORF">B0J12DRAFT_561463</name>
</gene>
<dbReference type="Gene3D" id="1.10.600.10">
    <property type="entry name" value="Farnesyl Diphosphate Synthase"/>
    <property type="match status" value="1"/>
</dbReference>
<dbReference type="Pfam" id="PF19086">
    <property type="entry name" value="Terpene_syn_C_2"/>
    <property type="match status" value="1"/>
</dbReference>
<accession>A0ABQ8GV33</accession>